<comment type="caution">
    <text evidence="2">The sequence shown here is derived from an EMBL/GenBank/DDBJ whole genome shotgun (WGS) entry which is preliminary data.</text>
</comment>
<feature type="compositionally biased region" description="Basic residues" evidence="1">
    <location>
        <begin position="1"/>
        <end position="12"/>
    </location>
</feature>
<dbReference type="EMBL" id="LAZR01000009">
    <property type="protein sequence ID" value="KKO08379.1"/>
    <property type="molecule type" value="Genomic_DNA"/>
</dbReference>
<protein>
    <submittedName>
        <fullName evidence="2">Uncharacterized protein</fullName>
    </submittedName>
</protein>
<name>A0A0F9YUA9_9ZZZZ</name>
<feature type="region of interest" description="Disordered" evidence="1">
    <location>
        <begin position="1"/>
        <end position="39"/>
    </location>
</feature>
<reference evidence="2" key="1">
    <citation type="journal article" date="2015" name="Nature">
        <title>Complex archaea that bridge the gap between prokaryotes and eukaryotes.</title>
        <authorList>
            <person name="Spang A."/>
            <person name="Saw J.H."/>
            <person name="Jorgensen S.L."/>
            <person name="Zaremba-Niedzwiedzka K."/>
            <person name="Martijn J."/>
            <person name="Lind A.E."/>
            <person name="van Eijk R."/>
            <person name="Schleper C."/>
            <person name="Guy L."/>
            <person name="Ettema T.J."/>
        </authorList>
    </citation>
    <scope>NUCLEOTIDE SEQUENCE</scope>
</reference>
<proteinExistence type="predicted"/>
<feature type="compositionally biased region" description="Basic residues" evidence="1">
    <location>
        <begin position="24"/>
        <end position="35"/>
    </location>
</feature>
<organism evidence="2">
    <name type="scientific">marine sediment metagenome</name>
    <dbReference type="NCBI Taxonomy" id="412755"/>
    <lineage>
        <taxon>unclassified sequences</taxon>
        <taxon>metagenomes</taxon>
        <taxon>ecological metagenomes</taxon>
    </lineage>
</organism>
<accession>A0A0F9YUA9</accession>
<evidence type="ECO:0000256" key="1">
    <source>
        <dbReference type="SAM" id="MobiDB-lite"/>
    </source>
</evidence>
<gene>
    <name evidence="2" type="ORF">LCGC14_0043170</name>
</gene>
<sequence>MPRMKNTRKAAQTRKASEAAKLTPRQKRIAQRSHPKPTSLTEFEMAMMAAEPFRSDQLQ</sequence>
<dbReference type="AlphaFoldDB" id="A0A0F9YUA9"/>
<evidence type="ECO:0000313" key="2">
    <source>
        <dbReference type="EMBL" id="KKO08379.1"/>
    </source>
</evidence>